<evidence type="ECO:0000259" key="1">
    <source>
        <dbReference type="Pfam" id="PF15560"/>
    </source>
</evidence>
<name>A0A379E9E1_9PORP</name>
<dbReference type="RefSeq" id="WP_025004895.1">
    <property type="nucleotide sequence ID" value="NZ_UGTF01000002.1"/>
</dbReference>
<gene>
    <name evidence="2" type="ORF">NCTC11632_01399</name>
</gene>
<accession>A0A379E9E1</accession>
<sequence>MEIVVSSVIGGEIVAEVGMERVLHLLIIEMRKSLKEQFVNKSFDGLDKIKINIYISGNVSEYCVKSGITKCRYSQKKKEIISEFCIDRYYWTSDPLLDVKRRFLLFIEDSFINLSMFIKKRLKSEGYDFDSEVFKEKILKSLIGL</sequence>
<dbReference type="Proteomes" id="UP000254156">
    <property type="component" value="Unassembled WGS sequence"/>
</dbReference>
<dbReference type="EMBL" id="UGTF01000002">
    <property type="protein sequence ID" value="SUB89297.1"/>
    <property type="molecule type" value="Genomic_DNA"/>
</dbReference>
<dbReference type="InterPro" id="IPR029088">
    <property type="entry name" value="Imm12"/>
</dbReference>
<evidence type="ECO:0000313" key="2">
    <source>
        <dbReference type="EMBL" id="SUB89297.1"/>
    </source>
</evidence>
<protein>
    <recommendedName>
        <fullName evidence="1">Immunity protein 12 domain-containing protein</fullName>
    </recommendedName>
</protein>
<dbReference type="AlphaFoldDB" id="A0A379E9E1"/>
<proteinExistence type="predicted"/>
<organism evidence="2 3">
    <name type="scientific">Porphyromonas macacae</name>
    <dbReference type="NCBI Taxonomy" id="28115"/>
    <lineage>
        <taxon>Bacteria</taxon>
        <taxon>Pseudomonadati</taxon>
        <taxon>Bacteroidota</taxon>
        <taxon>Bacteroidia</taxon>
        <taxon>Bacteroidales</taxon>
        <taxon>Porphyromonadaceae</taxon>
        <taxon>Porphyromonas</taxon>
    </lineage>
</organism>
<feature type="domain" description="Immunity protein 12" evidence="1">
    <location>
        <begin position="1"/>
        <end position="137"/>
    </location>
</feature>
<evidence type="ECO:0000313" key="3">
    <source>
        <dbReference type="Proteomes" id="UP000254156"/>
    </source>
</evidence>
<reference evidence="2 3" key="1">
    <citation type="submission" date="2018-06" db="EMBL/GenBank/DDBJ databases">
        <authorList>
            <consortium name="Pathogen Informatics"/>
            <person name="Doyle S."/>
        </authorList>
    </citation>
    <scope>NUCLEOTIDE SEQUENCE [LARGE SCALE GENOMIC DNA]</scope>
    <source>
        <strain evidence="2 3">NCTC11632</strain>
    </source>
</reference>
<dbReference type="Pfam" id="PF15560">
    <property type="entry name" value="Imm12"/>
    <property type="match status" value="1"/>
</dbReference>